<dbReference type="AlphaFoldDB" id="A0A856MJ83"/>
<dbReference type="RefSeq" id="WP_171977132.1">
    <property type="nucleotide sequence ID" value="NZ_CAWOXK010000001.1"/>
</dbReference>
<dbReference type="PROSITE" id="PS51257">
    <property type="entry name" value="PROKAR_LIPOPROTEIN"/>
    <property type="match status" value="1"/>
</dbReference>
<evidence type="ECO:0000256" key="5">
    <source>
        <dbReference type="SAM" id="SignalP"/>
    </source>
</evidence>
<dbReference type="KEGG" id="bsen:DP114_22195"/>
<dbReference type="Proteomes" id="UP000503129">
    <property type="component" value="Chromosome"/>
</dbReference>
<sequence>MKLQATLKVLFATVSVSSLMLAGCTPQEQLNSQAQNEASPSAVEVQQRSTPSAQPAGRTPDVVYVPTPPEVVNRMLTIAKVGKNDVLYDLGSGDGRIPIAAVQKYGVKKAVGIDIDPQRIKEANENAQKAGLTGKVQFLQQDLFTTDFSDATVVTLYLLPELNVKLRPQLLKLPPGTRIVSHAFDMGEWKPEKTEQVDGRTIYFWTVPKQIPANLRQSTPSS</sequence>
<proteinExistence type="predicted"/>
<evidence type="ECO:0000259" key="6">
    <source>
        <dbReference type="Pfam" id="PF13847"/>
    </source>
</evidence>
<keyword evidence="1 7" id="KW-0489">Methyltransferase</keyword>
<dbReference type="GO" id="GO:0016279">
    <property type="term" value="F:protein-lysine N-methyltransferase activity"/>
    <property type="evidence" value="ECO:0007669"/>
    <property type="project" value="InterPro"/>
</dbReference>
<evidence type="ECO:0000313" key="8">
    <source>
        <dbReference type="Proteomes" id="UP000503129"/>
    </source>
</evidence>
<accession>A0A856MJ83</accession>
<feature type="signal peptide" evidence="5">
    <location>
        <begin position="1"/>
        <end position="22"/>
    </location>
</feature>
<evidence type="ECO:0000256" key="1">
    <source>
        <dbReference type="ARBA" id="ARBA00022603"/>
    </source>
</evidence>
<feature type="region of interest" description="Disordered" evidence="4">
    <location>
        <begin position="31"/>
        <end position="64"/>
    </location>
</feature>
<dbReference type="EMBL" id="CP030118">
    <property type="protein sequence ID" value="QDL10244.1"/>
    <property type="molecule type" value="Genomic_DNA"/>
</dbReference>
<dbReference type="InterPro" id="IPR025714">
    <property type="entry name" value="Methyltranfer_dom"/>
</dbReference>
<evidence type="ECO:0000313" key="7">
    <source>
        <dbReference type="EMBL" id="QDL10244.1"/>
    </source>
</evidence>
<keyword evidence="3" id="KW-0949">S-adenosyl-L-methionine</keyword>
<feature type="compositionally biased region" description="Polar residues" evidence="4">
    <location>
        <begin position="31"/>
        <end position="53"/>
    </location>
</feature>
<dbReference type="PANTHER" id="PTHR13610:SF11">
    <property type="entry name" value="METHYLTRANSFERASE DOMAIN-CONTAINING PROTEIN"/>
    <property type="match status" value="1"/>
</dbReference>
<evidence type="ECO:0000256" key="2">
    <source>
        <dbReference type="ARBA" id="ARBA00022679"/>
    </source>
</evidence>
<keyword evidence="2 7" id="KW-0808">Transferase</keyword>
<dbReference type="Pfam" id="PF13847">
    <property type="entry name" value="Methyltransf_31"/>
    <property type="match status" value="1"/>
</dbReference>
<dbReference type="PANTHER" id="PTHR13610">
    <property type="entry name" value="METHYLTRANSFERASE DOMAIN-CONTAINING PROTEIN"/>
    <property type="match status" value="1"/>
</dbReference>
<reference evidence="7 8" key="1">
    <citation type="submission" date="2018-06" db="EMBL/GenBank/DDBJ databases">
        <title>Comparative genomics of Brasilonema spp. strains.</title>
        <authorList>
            <person name="Alvarenga D.O."/>
            <person name="Fiore M.F."/>
            <person name="Varani A.M."/>
        </authorList>
    </citation>
    <scope>NUCLEOTIDE SEQUENCE [LARGE SCALE GENOMIC DNA]</scope>
    <source>
        <strain evidence="7 8">CENA114</strain>
    </source>
</reference>
<dbReference type="InterPro" id="IPR029063">
    <property type="entry name" value="SAM-dependent_MTases_sf"/>
</dbReference>
<keyword evidence="5" id="KW-0732">Signal</keyword>
<keyword evidence="8" id="KW-1185">Reference proteome</keyword>
<evidence type="ECO:0000256" key="4">
    <source>
        <dbReference type="SAM" id="MobiDB-lite"/>
    </source>
</evidence>
<evidence type="ECO:0000256" key="3">
    <source>
        <dbReference type="ARBA" id="ARBA00022691"/>
    </source>
</evidence>
<dbReference type="GO" id="GO:0032259">
    <property type="term" value="P:methylation"/>
    <property type="evidence" value="ECO:0007669"/>
    <property type="project" value="UniProtKB-KW"/>
</dbReference>
<dbReference type="SUPFAM" id="SSF53335">
    <property type="entry name" value="S-adenosyl-L-methionine-dependent methyltransferases"/>
    <property type="match status" value="1"/>
</dbReference>
<dbReference type="CDD" id="cd02440">
    <property type="entry name" value="AdoMet_MTases"/>
    <property type="match status" value="1"/>
</dbReference>
<feature type="chain" id="PRO_5032324715" evidence="5">
    <location>
        <begin position="23"/>
        <end position="222"/>
    </location>
</feature>
<name>A0A856MJ83_9CYAN</name>
<feature type="domain" description="Methyltransferase" evidence="6">
    <location>
        <begin position="84"/>
        <end position="150"/>
    </location>
</feature>
<dbReference type="Gene3D" id="3.40.50.150">
    <property type="entry name" value="Vaccinia Virus protein VP39"/>
    <property type="match status" value="1"/>
</dbReference>
<dbReference type="InterPro" id="IPR026170">
    <property type="entry name" value="FAM173A/B"/>
</dbReference>
<gene>
    <name evidence="7" type="ORF">DP114_22195</name>
</gene>
<protein>
    <submittedName>
        <fullName evidence="7">SAM-dependent methyltransferase</fullName>
    </submittedName>
</protein>
<organism evidence="7 8">
    <name type="scientific">Brasilonema sennae CENA114</name>
    <dbReference type="NCBI Taxonomy" id="415709"/>
    <lineage>
        <taxon>Bacteria</taxon>
        <taxon>Bacillati</taxon>
        <taxon>Cyanobacteriota</taxon>
        <taxon>Cyanophyceae</taxon>
        <taxon>Nostocales</taxon>
        <taxon>Scytonemataceae</taxon>
        <taxon>Brasilonema</taxon>
        <taxon>Bromeliae group (in: Brasilonema)</taxon>
    </lineage>
</organism>